<organism evidence="1 2">
    <name type="scientific">Trametes cubensis</name>
    <dbReference type="NCBI Taxonomy" id="1111947"/>
    <lineage>
        <taxon>Eukaryota</taxon>
        <taxon>Fungi</taxon>
        <taxon>Dikarya</taxon>
        <taxon>Basidiomycota</taxon>
        <taxon>Agaricomycotina</taxon>
        <taxon>Agaricomycetes</taxon>
        <taxon>Polyporales</taxon>
        <taxon>Polyporaceae</taxon>
        <taxon>Trametes</taxon>
    </lineage>
</organism>
<gene>
    <name evidence="1" type="ORF">ONZ51_g713</name>
</gene>
<dbReference type="EMBL" id="JAPEVG010000009">
    <property type="protein sequence ID" value="KAJ8497027.1"/>
    <property type="molecule type" value="Genomic_DNA"/>
</dbReference>
<sequence>MAASLRNVRIVQILQMELRTLTVERFEHPYRTTYTQHRTVSSIATWKGRHDLSLGGSASITAVVVSPSLDQQGRAPPLPAQRVSLP</sequence>
<reference evidence="1" key="1">
    <citation type="submission" date="2022-11" db="EMBL/GenBank/DDBJ databases">
        <title>Genome Sequence of Cubamyces cubensis.</title>
        <authorList>
            <person name="Buettner E."/>
        </authorList>
    </citation>
    <scope>NUCLEOTIDE SEQUENCE</scope>
    <source>
        <strain evidence="1">MPL-01</strain>
    </source>
</reference>
<name>A0AAD7U449_9APHY</name>
<accession>A0AAD7U449</accession>
<keyword evidence="2" id="KW-1185">Reference proteome</keyword>
<evidence type="ECO:0000313" key="2">
    <source>
        <dbReference type="Proteomes" id="UP001215151"/>
    </source>
</evidence>
<comment type="caution">
    <text evidence="1">The sequence shown here is derived from an EMBL/GenBank/DDBJ whole genome shotgun (WGS) entry which is preliminary data.</text>
</comment>
<dbReference type="Proteomes" id="UP001215151">
    <property type="component" value="Unassembled WGS sequence"/>
</dbReference>
<proteinExistence type="predicted"/>
<dbReference type="AlphaFoldDB" id="A0AAD7U449"/>
<protein>
    <submittedName>
        <fullName evidence="1">Uncharacterized protein</fullName>
    </submittedName>
</protein>
<evidence type="ECO:0000313" key="1">
    <source>
        <dbReference type="EMBL" id="KAJ8497027.1"/>
    </source>
</evidence>